<feature type="non-terminal residue" evidence="3">
    <location>
        <position position="1"/>
    </location>
</feature>
<dbReference type="CDD" id="cd09917">
    <property type="entry name" value="F-box_SF"/>
    <property type="match status" value="1"/>
</dbReference>
<dbReference type="SMART" id="SM00256">
    <property type="entry name" value="FBOX"/>
    <property type="match status" value="1"/>
</dbReference>
<dbReference type="Pfam" id="PF12937">
    <property type="entry name" value="F-box-like"/>
    <property type="match status" value="1"/>
</dbReference>
<feature type="domain" description="F-box" evidence="2">
    <location>
        <begin position="23"/>
        <end position="69"/>
    </location>
</feature>
<reference evidence="3" key="1">
    <citation type="submission" date="2015-01" db="EMBL/GenBank/DDBJ databases">
        <title>Transcriptome Assembly of Fopius arisanus.</title>
        <authorList>
            <person name="Geib S."/>
        </authorList>
    </citation>
    <scope>NUCLEOTIDE SEQUENCE</scope>
</reference>
<gene>
    <name evidence="3" type="primary">pof1</name>
    <name evidence="3" type="ORF">g.5220</name>
</gene>
<dbReference type="InterPro" id="IPR036047">
    <property type="entry name" value="F-box-like_dom_sf"/>
</dbReference>
<sequence length="150" mass="16662">SSNSNMEFFGKLMRLIGVCKPEFNPVVSLPVEITQNIFRMLDPRSLLNAAQVSRQWRDVCRGDHQLRATARRHIRREKRRAYGVVGKPRSKPFKITGPTTSAVPGIKAAPVIFAFGPSGICAGQVKAQSAKRRGRPSSRTGMAKSILKFR</sequence>
<evidence type="ECO:0000259" key="2">
    <source>
        <dbReference type="PROSITE" id="PS50181"/>
    </source>
</evidence>
<dbReference type="SUPFAM" id="SSF81383">
    <property type="entry name" value="F-box domain"/>
    <property type="match status" value="1"/>
</dbReference>
<dbReference type="AlphaFoldDB" id="A0A0C9RJT4"/>
<dbReference type="PROSITE" id="PS50181">
    <property type="entry name" value="FBOX"/>
    <property type="match status" value="1"/>
</dbReference>
<organism evidence="3">
    <name type="scientific">Fopius arisanus</name>
    <dbReference type="NCBI Taxonomy" id="64838"/>
    <lineage>
        <taxon>Eukaryota</taxon>
        <taxon>Metazoa</taxon>
        <taxon>Ecdysozoa</taxon>
        <taxon>Arthropoda</taxon>
        <taxon>Hexapoda</taxon>
        <taxon>Insecta</taxon>
        <taxon>Pterygota</taxon>
        <taxon>Neoptera</taxon>
        <taxon>Endopterygota</taxon>
        <taxon>Hymenoptera</taxon>
        <taxon>Apocrita</taxon>
        <taxon>Ichneumonoidea</taxon>
        <taxon>Braconidae</taxon>
        <taxon>Opiinae</taxon>
        <taxon>Fopius</taxon>
    </lineage>
</organism>
<evidence type="ECO:0000313" key="3">
    <source>
        <dbReference type="EMBL" id="JAG76888.1"/>
    </source>
</evidence>
<accession>A0A0C9RJT4</accession>
<name>A0A0C9RJT4_9HYME</name>
<proteinExistence type="predicted"/>
<dbReference type="InterPro" id="IPR001810">
    <property type="entry name" value="F-box_dom"/>
</dbReference>
<feature type="region of interest" description="Disordered" evidence="1">
    <location>
        <begin position="127"/>
        <end position="150"/>
    </location>
</feature>
<dbReference type="EMBL" id="GBYB01007121">
    <property type="protein sequence ID" value="JAG76888.1"/>
    <property type="molecule type" value="Transcribed_RNA"/>
</dbReference>
<dbReference type="Gene3D" id="1.20.1280.50">
    <property type="match status" value="1"/>
</dbReference>
<protein>
    <submittedName>
        <fullName evidence="3">Pof1 protein</fullName>
    </submittedName>
</protein>
<evidence type="ECO:0000256" key="1">
    <source>
        <dbReference type="SAM" id="MobiDB-lite"/>
    </source>
</evidence>